<organism evidence="1 2">
    <name type="scientific">Tenacibaculum caenipelagi</name>
    <dbReference type="NCBI Taxonomy" id="1325435"/>
    <lineage>
        <taxon>Bacteria</taxon>
        <taxon>Pseudomonadati</taxon>
        <taxon>Bacteroidota</taxon>
        <taxon>Flavobacteriia</taxon>
        <taxon>Flavobacteriales</taxon>
        <taxon>Flavobacteriaceae</taxon>
        <taxon>Tenacibaculum</taxon>
    </lineage>
</organism>
<dbReference type="RefSeq" id="WP_133537746.1">
    <property type="nucleotide sequence ID" value="NZ_SNYH01000006.1"/>
</dbReference>
<protein>
    <submittedName>
        <fullName evidence="1">Uncharacterized protein</fullName>
    </submittedName>
</protein>
<dbReference type="EMBL" id="SNYH01000006">
    <property type="protein sequence ID" value="TDQ22769.1"/>
    <property type="molecule type" value="Genomic_DNA"/>
</dbReference>
<name>A0A4R6TB27_9FLAO</name>
<evidence type="ECO:0000313" key="1">
    <source>
        <dbReference type="EMBL" id="TDQ22769.1"/>
    </source>
</evidence>
<sequence length="69" mass="8279">MKKENIEEWKPFALVFGPKAFKCIYTGERNIQYYSRSWFCNETGNIHHSEKSVLNCVHCSKKYYKPNKQ</sequence>
<evidence type="ECO:0000313" key="2">
    <source>
        <dbReference type="Proteomes" id="UP000295390"/>
    </source>
</evidence>
<comment type="caution">
    <text evidence="1">The sequence shown here is derived from an EMBL/GenBank/DDBJ whole genome shotgun (WGS) entry which is preliminary data.</text>
</comment>
<gene>
    <name evidence="1" type="ORF">DFQ07_2787</name>
</gene>
<reference evidence="1 2" key="1">
    <citation type="submission" date="2019-03" db="EMBL/GenBank/DDBJ databases">
        <title>Genomic Encyclopedia of Type Strains, Phase III (KMG-III): the genomes of soil and plant-associated and newly described type strains.</title>
        <authorList>
            <person name="Whitman W."/>
        </authorList>
    </citation>
    <scope>NUCLEOTIDE SEQUENCE [LARGE SCALE GENOMIC DNA]</scope>
    <source>
        <strain evidence="1 2">CECT 8283</strain>
    </source>
</reference>
<accession>A0A4R6TB27</accession>
<dbReference type="Proteomes" id="UP000295390">
    <property type="component" value="Unassembled WGS sequence"/>
</dbReference>
<proteinExistence type="predicted"/>
<dbReference type="AlphaFoldDB" id="A0A4R6TB27"/>
<keyword evidence="2" id="KW-1185">Reference proteome</keyword>